<organism evidence="8">
    <name type="scientific">uncultured marine group II/III euryarchaeote KM3_195_B08</name>
    <dbReference type="NCBI Taxonomy" id="1457970"/>
    <lineage>
        <taxon>Archaea</taxon>
        <taxon>Methanobacteriati</taxon>
        <taxon>Methanobacteriota</taxon>
        <taxon>environmental samples</taxon>
    </lineage>
</organism>
<sequence>MKIKTSLADKMGEVEGYFLFEKESFPEEIKNFEGYAKKEEFEGKQDSVFVFNEKERKVIVVGLGKKKEFRVDYVRSAVSTVLGFAKRKKVSSLSLTLPEFESVKDIVMAIGEVVVLSSYKLDIFKSKKKKEEKGEKEEKETLKDIYIREKESEELKAAITEGEIKAGAQNYVSSITDLPANILNPLEFVKRATELAKENNLSIEVFDKKKLEELKMNAILGVNQGSAQPPAMVILEYNKDKTDLPLYAIVGKGITFDTGGISLKPPRGMEEMKYDATGACVVLGTTKGVAELNLPIRLVSVMPLTENMPGGNAQRPGDIVTAYNGKTIEVINTDAEGRLILADALSYVVAEKKPDYMIDVATLTGAVIVCLGKHAIGLMGTDDRLQKVIEEAGEYTHERVWKLPLWKEYSKMIESELADIKNIGSERGEAGTITAAAFLKEFVGDTKWAHLDIAATDHVSGHRYLGTRASGMGARLLIETLKRLPKK</sequence>
<dbReference type="EMBL" id="KF900780">
    <property type="protein sequence ID" value="AIF06757.1"/>
    <property type="molecule type" value="Genomic_DNA"/>
</dbReference>
<dbReference type="GO" id="GO:0005737">
    <property type="term" value="C:cytoplasm"/>
    <property type="evidence" value="ECO:0007669"/>
    <property type="project" value="UniProtKB-SubCell"/>
</dbReference>
<evidence type="ECO:0000256" key="4">
    <source>
        <dbReference type="ARBA" id="ARBA00022670"/>
    </source>
</evidence>
<keyword evidence="6" id="KW-0479">Metal-binding</keyword>
<dbReference type="GO" id="GO:0006508">
    <property type="term" value="P:proteolysis"/>
    <property type="evidence" value="ECO:0007669"/>
    <property type="project" value="UniProtKB-KW"/>
</dbReference>
<evidence type="ECO:0000256" key="3">
    <source>
        <dbReference type="ARBA" id="ARBA00022438"/>
    </source>
</evidence>
<feature type="binding site" evidence="6">
    <location>
        <position position="257"/>
    </location>
    <ligand>
        <name>Mn(2+)</name>
        <dbReference type="ChEBI" id="CHEBI:29035"/>
        <label>1</label>
    </ligand>
</feature>
<keyword evidence="4 6" id="KW-0645">Protease</keyword>
<evidence type="ECO:0000259" key="7">
    <source>
        <dbReference type="PROSITE" id="PS00631"/>
    </source>
</evidence>
<evidence type="ECO:0000256" key="1">
    <source>
        <dbReference type="ARBA" id="ARBA00000135"/>
    </source>
</evidence>
<protein>
    <recommendedName>
        <fullName evidence="6">Probable cytosol aminopeptidase</fullName>
        <ecNumber evidence="6">3.4.11.1</ecNumber>
    </recommendedName>
    <alternativeName>
        <fullName evidence="6">Leucine aminopeptidase</fullName>
        <shortName evidence="6">LAP</shortName>
        <ecNumber evidence="6">3.4.11.10</ecNumber>
    </alternativeName>
    <alternativeName>
        <fullName evidence="6">Leucyl aminopeptidase</fullName>
    </alternativeName>
</protein>
<evidence type="ECO:0000256" key="6">
    <source>
        <dbReference type="HAMAP-Rule" id="MF_00181"/>
    </source>
</evidence>
<feature type="domain" description="Cytosol aminopeptidase" evidence="7">
    <location>
        <begin position="332"/>
        <end position="339"/>
    </location>
</feature>
<feature type="active site" evidence="6">
    <location>
        <position position="264"/>
    </location>
</feature>
<comment type="function">
    <text evidence="6">Presumably involved in the processing and regular turnover of intracellular proteins. Catalyzes the removal of unsubstituted N-terminal amino acids from various peptides.</text>
</comment>
<comment type="catalytic activity">
    <reaction evidence="1 6">
        <text>Release of an N-terminal amino acid, Xaa-|-Yaa-, in which Xaa is preferably Leu, but may be other amino acids including Pro although not Arg or Lys, and Yaa may be Pro. Amino acid amides and methyl esters are also readily hydrolyzed, but rates on arylamides are exceedingly low.</text>
        <dbReference type="EC" id="3.4.11.1"/>
    </reaction>
</comment>
<keyword evidence="6" id="KW-0963">Cytoplasm</keyword>
<comment type="catalytic activity">
    <reaction evidence="6">
        <text>Release of an N-terminal amino acid, preferentially leucine, but not glutamic or aspartic acids.</text>
        <dbReference type="EC" id="3.4.11.10"/>
    </reaction>
</comment>
<dbReference type="GO" id="GO:0030145">
    <property type="term" value="F:manganese ion binding"/>
    <property type="evidence" value="ECO:0007669"/>
    <property type="project" value="UniProtKB-UniRule"/>
</dbReference>
<dbReference type="PRINTS" id="PR00481">
    <property type="entry name" value="LAMNOPPTDASE"/>
</dbReference>
<dbReference type="CDD" id="cd00433">
    <property type="entry name" value="Peptidase_M17"/>
    <property type="match status" value="1"/>
</dbReference>
<feature type="binding site" evidence="6">
    <location>
        <position position="252"/>
    </location>
    <ligand>
        <name>Mn(2+)</name>
        <dbReference type="ChEBI" id="CHEBI:29035"/>
        <label>2</label>
    </ligand>
</feature>
<dbReference type="AlphaFoldDB" id="A0A075GWV8"/>
<feature type="binding site" evidence="6">
    <location>
        <position position="275"/>
    </location>
    <ligand>
        <name>Mn(2+)</name>
        <dbReference type="ChEBI" id="CHEBI:29035"/>
        <label>2</label>
    </ligand>
</feature>
<dbReference type="InterPro" id="IPR023042">
    <property type="entry name" value="Peptidase_M17_leu_NH2_pept"/>
</dbReference>
<dbReference type="InterPro" id="IPR000819">
    <property type="entry name" value="Peptidase_M17_C"/>
</dbReference>
<reference evidence="8" key="1">
    <citation type="journal article" date="2014" name="Genome Biol. Evol.">
        <title>Pangenome evidence for extensive interdomain horizontal transfer affecting lineage core and shell genes in uncultured planktonic thaumarchaeota and euryarchaeota.</title>
        <authorList>
            <person name="Deschamps P."/>
            <person name="Zivanovic Y."/>
            <person name="Moreira D."/>
            <person name="Rodriguez-Valera F."/>
            <person name="Lopez-Garcia P."/>
        </authorList>
    </citation>
    <scope>NUCLEOTIDE SEQUENCE</scope>
</reference>
<dbReference type="InterPro" id="IPR011356">
    <property type="entry name" value="Leucine_aapep/pepB"/>
</dbReference>
<evidence type="ECO:0000256" key="2">
    <source>
        <dbReference type="ARBA" id="ARBA00009528"/>
    </source>
</evidence>
<dbReference type="NCBIfam" id="NF002073">
    <property type="entry name" value="PRK00913.1-2"/>
    <property type="match status" value="1"/>
</dbReference>
<keyword evidence="3 6" id="KW-0031">Aminopeptidase</keyword>
<comment type="cofactor">
    <cofactor evidence="6">
        <name>Mn(2+)</name>
        <dbReference type="ChEBI" id="CHEBI:29035"/>
    </cofactor>
    <text evidence="6">Binds 2 manganese ions per subunit.</text>
</comment>
<dbReference type="PANTHER" id="PTHR11963">
    <property type="entry name" value="LEUCINE AMINOPEPTIDASE-RELATED"/>
    <property type="match status" value="1"/>
</dbReference>
<dbReference type="PROSITE" id="PS00631">
    <property type="entry name" value="CYTOSOL_AP"/>
    <property type="match status" value="1"/>
</dbReference>
<comment type="subcellular location">
    <subcellularLocation>
        <location evidence="6">Cytoplasm</location>
    </subcellularLocation>
</comment>
<feature type="binding site" evidence="6">
    <location>
        <position position="336"/>
    </location>
    <ligand>
        <name>Mn(2+)</name>
        <dbReference type="ChEBI" id="CHEBI:29035"/>
        <label>1</label>
    </ligand>
</feature>
<keyword evidence="5 6" id="KW-0378">Hydrolase</keyword>
<dbReference type="SUPFAM" id="SSF53187">
    <property type="entry name" value="Zn-dependent exopeptidases"/>
    <property type="match status" value="1"/>
</dbReference>
<feature type="binding site" evidence="6">
    <location>
        <position position="334"/>
    </location>
    <ligand>
        <name>Mn(2+)</name>
        <dbReference type="ChEBI" id="CHEBI:29035"/>
        <label>1</label>
    </ligand>
</feature>
<dbReference type="NCBIfam" id="NF002074">
    <property type="entry name" value="PRK00913.1-4"/>
    <property type="match status" value="1"/>
</dbReference>
<dbReference type="EC" id="3.4.11.1" evidence="6"/>
<keyword evidence="6" id="KW-0464">Manganese</keyword>
<dbReference type="HAMAP" id="MF_00181">
    <property type="entry name" value="Cytosol_peptidase_M17"/>
    <property type="match status" value="1"/>
</dbReference>
<dbReference type="Gene3D" id="3.40.220.10">
    <property type="entry name" value="Leucine Aminopeptidase, subunit E, domain 1"/>
    <property type="match status" value="1"/>
</dbReference>
<accession>A0A075GWV8</accession>
<name>A0A075GWV8_9EURY</name>
<dbReference type="GO" id="GO:0070006">
    <property type="term" value="F:metalloaminopeptidase activity"/>
    <property type="evidence" value="ECO:0007669"/>
    <property type="project" value="InterPro"/>
</dbReference>
<evidence type="ECO:0000256" key="5">
    <source>
        <dbReference type="ARBA" id="ARBA00022801"/>
    </source>
</evidence>
<comment type="similarity">
    <text evidence="2 6">Belongs to the peptidase M17 family.</text>
</comment>
<dbReference type="SUPFAM" id="SSF52949">
    <property type="entry name" value="Macro domain-like"/>
    <property type="match status" value="1"/>
</dbReference>
<feature type="binding site" evidence="6">
    <location>
        <position position="336"/>
    </location>
    <ligand>
        <name>Mn(2+)</name>
        <dbReference type="ChEBI" id="CHEBI:29035"/>
        <label>2</label>
    </ligand>
</feature>
<evidence type="ECO:0000313" key="8">
    <source>
        <dbReference type="EMBL" id="AIF06757.1"/>
    </source>
</evidence>
<proteinExistence type="inferred from homology"/>
<gene>
    <name evidence="8" type="primary">CARP</name>
    <name evidence="6 8" type="synonym">pepA</name>
</gene>
<dbReference type="EC" id="3.4.11.10" evidence="6"/>
<feature type="binding site" evidence="6">
    <location>
        <position position="257"/>
    </location>
    <ligand>
        <name>Mn(2+)</name>
        <dbReference type="ChEBI" id="CHEBI:29035"/>
        <label>2</label>
    </ligand>
</feature>
<dbReference type="InterPro" id="IPR043472">
    <property type="entry name" value="Macro_dom-like"/>
</dbReference>
<dbReference type="PANTHER" id="PTHR11963:SF23">
    <property type="entry name" value="CYTOSOL AMINOPEPTIDASE"/>
    <property type="match status" value="1"/>
</dbReference>
<feature type="active site" evidence="6">
    <location>
        <position position="338"/>
    </location>
</feature>
<dbReference type="Pfam" id="PF02789">
    <property type="entry name" value="Peptidase_M17_N"/>
    <property type="match status" value="1"/>
</dbReference>
<dbReference type="Gene3D" id="3.40.630.10">
    <property type="entry name" value="Zn peptidases"/>
    <property type="match status" value="1"/>
</dbReference>
<dbReference type="InterPro" id="IPR008283">
    <property type="entry name" value="Peptidase_M17_N"/>
</dbReference>
<dbReference type="Pfam" id="PF00883">
    <property type="entry name" value="Peptidase_M17"/>
    <property type="match status" value="1"/>
</dbReference>